<keyword evidence="7" id="KW-0139">CF(1)</keyword>
<keyword evidence="4 7" id="KW-0406">Ion transport</keyword>
<dbReference type="Proteomes" id="UP000052991">
    <property type="component" value="Unassembled WGS sequence"/>
</dbReference>
<dbReference type="SUPFAM" id="SSF47928">
    <property type="entry name" value="N-terminal domain of the delta subunit of the F1F0-ATP synthase"/>
    <property type="match status" value="1"/>
</dbReference>
<dbReference type="PRINTS" id="PR00125">
    <property type="entry name" value="ATPASEDELTA"/>
</dbReference>
<evidence type="ECO:0000256" key="3">
    <source>
        <dbReference type="ARBA" id="ARBA00022781"/>
    </source>
</evidence>
<accession>A0A0V8EER7</accession>
<sequence>MTKVNSQKYSKALLEVAQEKGQLEAILAEVSEMIQLFKEDDLATFLSSEVYSFSAKSELIDTLLQTSSEVMSNFLNTVRSNGRLGDLGEILDETKNAADDMFKIADVEVVSSIALTNAQIEKFTAMAKAKFDLNEVTVINTVNEKILGGFIVNSRGKIIDASLKTQLAKIAAEIL</sequence>
<evidence type="ECO:0000256" key="5">
    <source>
        <dbReference type="ARBA" id="ARBA00023136"/>
    </source>
</evidence>
<dbReference type="PANTHER" id="PTHR11910">
    <property type="entry name" value="ATP SYNTHASE DELTA CHAIN"/>
    <property type="match status" value="1"/>
</dbReference>
<evidence type="ECO:0000313" key="9">
    <source>
        <dbReference type="Proteomes" id="UP000052991"/>
    </source>
</evidence>
<evidence type="ECO:0000256" key="4">
    <source>
        <dbReference type="ARBA" id="ARBA00023065"/>
    </source>
</evidence>
<dbReference type="InterPro" id="IPR026015">
    <property type="entry name" value="ATP_synth_OSCP/delta_N_sf"/>
</dbReference>
<comment type="function">
    <text evidence="7">This protein is part of the stalk that links CF(0) to CF(1). It either transmits conformational changes from CF(0) to CF(1) or is implicated in proton conduction.</text>
</comment>
<evidence type="ECO:0000256" key="2">
    <source>
        <dbReference type="ARBA" id="ARBA00022448"/>
    </source>
</evidence>
<dbReference type="NCBIfam" id="TIGR01145">
    <property type="entry name" value="ATP_synt_delta"/>
    <property type="match status" value="1"/>
</dbReference>
<evidence type="ECO:0000313" key="8">
    <source>
        <dbReference type="EMBL" id="KSU24188.1"/>
    </source>
</evidence>
<dbReference type="RefSeq" id="WP_058213342.1">
    <property type="nucleotide sequence ID" value="NZ_JABRBQ010000007.1"/>
</dbReference>
<comment type="similarity">
    <text evidence="7">Belongs to the ATPase delta chain family.</text>
</comment>
<keyword evidence="2 7" id="KW-0813">Transport</keyword>
<dbReference type="GO" id="GO:0045259">
    <property type="term" value="C:proton-transporting ATP synthase complex"/>
    <property type="evidence" value="ECO:0007669"/>
    <property type="project" value="UniProtKB-KW"/>
</dbReference>
<protein>
    <recommendedName>
        <fullName evidence="7">ATP synthase subunit delta</fullName>
    </recommendedName>
    <alternativeName>
        <fullName evidence="7">ATP synthase F(1) sector subunit delta</fullName>
    </alternativeName>
    <alternativeName>
        <fullName evidence="7">F-type ATPase subunit delta</fullName>
        <shortName evidence="7">F-ATPase subunit delta</shortName>
    </alternativeName>
</protein>
<keyword evidence="7" id="KW-1003">Cell membrane</keyword>
<dbReference type="GO" id="GO:0005886">
    <property type="term" value="C:plasma membrane"/>
    <property type="evidence" value="ECO:0007669"/>
    <property type="project" value="UniProtKB-SubCell"/>
</dbReference>
<dbReference type="AlphaFoldDB" id="A0A0V8EER7"/>
<keyword evidence="3 7" id="KW-0375">Hydrogen ion transport</keyword>
<comment type="caution">
    <text evidence="8">The sequence shown here is derived from an EMBL/GenBank/DDBJ whole genome shotgun (WGS) entry which is preliminary data.</text>
</comment>
<evidence type="ECO:0000256" key="7">
    <source>
        <dbReference type="HAMAP-Rule" id="MF_01416"/>
    </source>
</evidence>
<dbReference type="HAMAP" id="MF_01416">
    <property type="entry name" value="ATP_synth_delta_bact"/>
    <property type="match status" value="1"/>
</dbReference>
<comment type="function">
    <text evidence="7">F(1)F(0) ATP synthase produces ATP from ADP in the presence of a proton or sodium gradient. F-type ATPases consist of two structural domains, F(1) containing the extramembraneous catalytic core and F(0) containing the membrane proton channel, linked together by a central stalk and a peripheral stalk. During catalysis, ATP synthesis in the catalytic domain of F(1) is coupled via a rotary mechanism of the central stalk subunits to proton translocation.</text>
</comment>
<keyword evidence="5 7" id="KW-0472">Membrane</keyword>
<dbReference type="Pfam" id="PF00213">
    <property type="entry name" value="OSCP"/>
    <property type="match status" value="1"/>
</dbReference>
<dbReference type="Gene3D" id="1.10.520.20">
    <property type="entry name" value="N-terminal domain of the delta subunit of the F1F0-ATP synthase"/>
    <property type="match status" value="1"/>
</dbReference>
<evidence type="ECO:0000256" key="1">
    <source>
        <dbReference type="ARBA" id="ARBA00004370"/>
    </source>
</evidence>
<reference evidence="9" key="1">
    <citation type="submission" date="2015-10" db="EMBL/GenBank/DDBJ databases">
        <title>Draft Genome Sequences of 11 Lactococcus lactis subspecies cremoris strains.</title>
        <authorList>
            <person name="Wels M."/>
            <person name="Backus L."/>
            <person name="Boekhorst J."/>
            <person name="Dijkstra A."/>
            <person name="Beerthuizen M."/>
            <person name="Kelly W."/>
            <person name="Siezen R."/>
            <person name="Bachmann H."/>
            <person name="Van Hijum S."/>
        </authorList>
    </citation>
    <scope>NUCLEOTIDE SEQUENCE [LARGE SCALE GENOMIC DNA]</scope>
    <source>
        <strain evidence="9">N42</strain>
    </source>
</reference>
<dbReference type="PATRIC" id="fig|1360.116.peg.545"/>
<evidence type="ECO:0000256" key="6">
    <source>
        <dbReference type="ARBA" id="ARBA00023310"/>
    </source>
</evidence>
<keyword evidence="6 7" id="KW-0066">ATP synthesis</keyword>
<dbReference type="NCBIfam" id="NF004401">
    <property type="entry name" value="PRK05758.2-1"/>
    <property type="match status" value="1"/>
</dbReference>
<dbReference type="GO" id="GO:0046933">
    <property type="term" value="F:proton-transporting ATP synthase activity, rotational mechanism"/>
    <property type="evidence" value="ECO:0007669"/>
    <property type="project" value="UniProtKB-UniRule"/>
</dbReference>
<gene>
    <name evidence="7" type="primary">atpH</name>
    <name evidence="8" type="ORF">N42_2559</name>
</gene>
<dbReference type="InterPro" id="IPR000711">
    <property type="entry name" value="ATPase_OSCP/dsu"/>
</dbReference>
<comment type="subcellular location">
    <subcellularLocation>
        <location evidence="7">Cell membrane</location>
        <topology evidence="7">Peripheral membrane protein</topology>
    </subcellularLocation>
    <subcellularLocation>
        <location evidence="1">Membrane</location>
    </subcellularLocation>
</comment>
<dbReference type="EMBL" id="LKLW01000159">
    <property type="protein sequence ID" value="KSU24188.1"/>
    <property type="molecule type" value="Genomic_DNA"/>
</dbReference>
<name>A0A0V8EER7_LACLL</name>
<organism evidence="8 9">
    <name type="scientific">Lactococcus lactis subsp. lactis</name>
    <name type="common">Streptococcus lactis</name>
    <dbReference type="NCBI Taxonomy" id="1360"/>
    <lineage>
        <taxon>Bacteria</taxon>
        <taxon>Bacillati</taxon>
        <taxon>Bacillota</taxon>
        <taxon>Bacilli</taxon>
        <taxon>Lactobacillales</taxon>
        <taxon>Streptococcaceae</taxon>
        <taxon>Lactococcus</taxon>
    </lineage>
</organism>
<proteinExistence type="inferred from homology"/>